<feature type="domain" description="NmrA-like" evidence="3">
    <location>
        <begin position="3"/>
        <end position="265"/>
    </location>
</feature>
<dbReference type="AlphaFoldDB" id="A0A8J7F167"/>
<evidence type="ECO:0000259" key="3">
    <source>
        <dbReference type="Pfam" id="PF05368"/>
    </source>
</evidence>
<dbReference type="RefSeq" id="WP_193921672.1">
    <property type="nucleotide sequence ID" value="NZ_JADEWL010000052.1"/>
</dbReference>
<keyword evidence="5" id="KW-1185">Reference proteome</keyword>
<organism evidence="4 5">
    <name type="scientific">Plectonema cf. radiosum LEGE 06105</name>
    <dbReference type="NCBI Taxonomy" id="945769"/>
    <lineage>
        <taxon>Bacteria</taxon>
        <taxon>Bacillati</taxon>
        <taxon>Cyanobacteriota</taxon>
        <taxon>Cyanophyceae</taxon>
        <taxon>Oscillatoriophycideae</taxon>
        <taxon>Oscillatoriales</taxon>
        <taxon>Microcoleaceae</taxon>
        <taxon>Plectonema</taxon>
    </lineage>
</organism>
<dbReference type="InterPro" id="IPR036291">
    <property type="entry name" value="NAD(P)-bd_dom_sf"/>
</dbReference>
<evidence type="ECO:0000313" key="5">
    <source>
        <dbReference type="Proteomes" id="UP000620559"/>
    </source>
</evidence>
<dbReference type="PANTHER" id="PTHR42748">
    <property type="entry name" value="NITROGEN METABOLITE REPRESSION PROTEIN NMRA FAMILY MEMBER"/>
    <property type="match status" value="1"/>
</dbReference>
<comment type="similarity">
    <text evidence="1">Belongs to the NmrA-type oxidoreductase family.</text>
</comment>
<keyword evidence="2" id="KW-0521">NADP</keyword>
<proteinExistence type="inferred from homology"/>
<dbReference type="CDD" id="cd05251">
    <property type="entry name" value="NmrA_like_SDR_a"/>
    <property type="match status" value="1"/>
</dbReference>
<sequence length="302" mass="33995">MTKILLIGVTGGTGGNVVKGFLKQGVTNLRAITRKIDLNRPTLKQINDAGIELVEANLDDQNSLETAFTDVEAVYCHATAPDTAKPQPEEIERAKRVVSVAKKAGIKHFVYNSAGGVDRNTKVSHIQQKAQVEQIIKAANLPATMLRACLFMEEFWKKYTRPGILKGTFRFSIQPDKPLHLITTKDMGRIAAYVINHPDKYIGKEIELAGDVLTPQQMAIAFSKAQKSKVVHQEVPAWIFLLFLQKELYNIIQFYRNQGYQADVNYLRAEFPGLLTTFDQFLQETDWGNPESNYETMNNNGY</sequence>
<dbReference type="Gene3D" id="3.40.50.720">
    <property type="entry name" value="NAD(P)-binding Rossmann-like Domain"/>
    <property type="match status" value="1"/>
</dbReference>
<protein>
    <submittedName>
        <fullName evidence="4">NmrA/HSCARG family protein</fullName>
    </submittedName>
</protein>
<gene>
    <name evidence="4" type="ORF">IQ247_16050</name>
</gene>
<dbReference type="InterPro" id="IPR008030">
    <property type="entry name" value="NmrA-like"/>
</dbReference>
<dbReference type="InterPro" id="IPR051164">
    <property type="entry name" value="NmrA-like_oxidored"/>
</dbReference>
<dbReference type="Proteomes" id="UP000620559">
    <property type="component" value="Unassembled WGS sequence"/>
</dbReference>
<dbReference type="SUPFAM" id="SSF51735">
    <property type="entry name" value="NAD(P)-binding Rossmann-fold domains"/>
    <property type="match status" value="1"/>
</dbReference>
<dbReference type="Pfam" id="PF05368">
    <property type="entry name" value="NmrA"/>
    <property type="match status" value="1"/>
</dbReference>
<comment type="caution">
    <text evidence="4">The sequence shown here is derived from an EMBL/GenBank/DDBJ whole genome shotgun (WGS) entry which is preliminary data.</text>
</comment>
<evidence type="ECO:0000256" key="1">
    <source>
        <dbReference type="ARBA" id="ARBA00006328"/>
    </source>
</evidence>
<evidence type="ECO:0000313" key="4">
    <source>
        <dbReference type="EMBL" id="MBE9214161.1"/>
    </source>
</evidence>
<name>A0A8J7F167_9CYAN</name>
<accession>A0A8J7F167</accession>
<dbReference type="Gene3D" id="3.90.25.10">
    <property type="entry name" value="UDP-galactose 4-epimerase, domain 1"/>
    <property type="match status" value="1"/>
</dbReference>
<dbReference type="EMBL" id="JADEWL010000052">
    <property type="protein sequence ID" value="MBE9214161.1"/>
    <property type="molecule type" value="Genomic_DNA"/>
</dbReference>
<dbReference type="PANTHER" id="PTHR42748:SF32">
    <property type="entry name" value="NMRA-LIKE DOMAIN-CONTAINING PROTEIN"/>
    <property type="match status" value="1"/>
</dbReference>
<reference evidence="4" key="1">
    <citation type="submission" date="2020-10" db="EMBL/GenBank/DDBJ databases">
        <authorList>
            <person name="Castelo-Branco R."/>
            <person name="Eusebio N."/>
            <person name="Adriana R."/>
            <person name="Vieira A."/>
            <person name="Brugerolle De Fraissinette N."/>
            <person name="Rezende De Castro R."/>
            <person name="Schneider M.P."/>
            <person name="Vasconcelos V."/>
            <person name="Leao P.N."/>
        </authorList>
    </citation>
    <scope>NUCLEOTIDE SEQUENCE</scope>
    <source>
        <strain evidence="4">LEGE 06105</strain>
    </source>
</reference>
<evidence type="ECO:0000256" key="2">
    <source>
        <dbReference type="ARBA" id="ARBA00022857"/>
    </source>
</evidence>